<dbReference type="Proteomes" id="UP000789706">
    <property type="component" value="Unassembled WGS sequence"/>
</dbReference>
<organism evidence="2 3">
    <name type="scientific">Diversispora eburnea</name>
    <dbReference type="NCBI Taxonomy" id="1213867"/>
    <lineage>
        <taxon>Eukaryota</taxon>
        <taxon>Fungi</taxon>
        <taxon>Fungi incertae sedis</taxon>
        <taxon>Mucoromycota</taxon>
        <taxon>Glomeromycotina</taxon>
        <taxon>Glomeromycetes</taxon>
        <taxon>Diversisporales</taxon>
        <taxon>Diversisporaceae</taxon>
        <taxon>Diversispora</taxon>
    </lineage>
</organism>
<gene>
    <name evidence="2" type="ORF">DEBURN_LOCUS8953</name>
</gene>
<feature type="compositionally biased region" description="Polar residues" evidence="1">
    <location>
        <begin position="219"/>
        <end position="243"/>
    </location>
</feature>
<evidence type="ECO:0000313" key="2">
    <source>
        <dbReference type="EMBL" id="CAG8588904.1"/>
    </source>
</evidence>
<keyword evidence="3" id="KW-1185">Reference proteome</keyword>
<dbReference type="EMBL" id="CAJVPK010001497">
    <property type="protein sequence ID" value="CAG8588904.1"/>
    <property type="molecule type" value="Genomic_DNA"/>
</dbReference>
<comment type="caution">
    <text evidence="2">The sequence shown here is derived from an EMBL/GenBank/DDBJ whole genome shotgun (WGS) entry which is preliminary data.</text>
</comment>
<feature type="compositionally biased region" description="Polar residues" evidence="1">
    <location>
        <begin position="78"/>
        <end position="89"/>
    </location>
</feature>
<protein>
    <submittedName>
        <fullName evidence="2">7950_t:CDS:1</fullName>
    </submittedName>
</protein>
<accession>A0A9N9C2Z1</accession>
<feature type="region of interest" description="Disordered" evidence="1">
    <location>
        <begin position="69"/>
        <end position="89"/>
    </location>
</feature>
<evidence type="ECO:0000256" key="1">
    <source>
        <dbReference type="SAM" id="MobiDB-lite"/>
    </source>
</evidence>
<dbReference type="OrthoDB" id="2439709at2759"/>
<name>A0A9N9C2Z1_9GLOM</name>
<reference evidence="2" key="1">
    <citation type="submission" date="2021-06" db="EMBL/GenBank/DDBJ databases">
        <authorList>
            <person name="Kallberg Y."/>
            <person name="Tangrot J."/>
            <person name="Rosling A."/>
        </authorList>
    </citation>
    <scope>NUCLEOTIDE SEQUENCE</scope>
    <source>
        <strain evidence="2">AZ414A</strain>
    </source>
</reference>
<feature type="region of interest" description="Disordered" evidence="1">
    <location>
        <begin position="219"/>
        <end position="250"/>
    </location>
</feature>
<dbReference type="AlphaFoldDB" id="A0A9N9C2Z1"/>
<sequence>NSLDFNSPLLNPFKVTIPSSSGDSGPHSKVKLLSSFPSHCAAGNSCVPCILTLASLKCEDIPPQYPTVPKPPSLEVNARSSSTVPSTFSNRRKYSIDNKDKETIDFQKSQIGNITDKFVSRGILSYEVQYDYKPYDGDKYLIITWAIKSYLKKGRNSITINICDKPVTKDNHYSRYKELHSENKRKYPGSCVKVSGSIYNVCGSITDGTNAEMDFSVGQTNQLPDNNTSEPEVYQQLSTNHSPFVSRPGM</sequence>
<evidence type="ECO:0000313" key="3">
    <source>
        <dbReference type="Proteomes" id="UP000789706"/>
    </source>
</evidence>
<proteinExistence type="predicted"/>
<feature type="non-terminal residue" evidence="2">
    <location>
        <position position="250"/>
    </location>
</feature>